<feature type="transmembrane region" description="Helical" evidence="1">
    <location>
        <begin position="154"/>
        <end position="173"/>
    </location>
</feature>
<dbReference type="Proteomes" id="UP000604481">
    <property type="component" value="Unassembled WGS sequence"/>
</dbReference>
<dbReference type="AlphaFoldDB" id="A0A8J7FYB7"/>
<organism evidence="3 4">
    <name type="scientific">Chitinilyticum piscinae</name>
    <dbReference type="NCBI Taxonomy" id="2866724"/>
    <lineage>
        <taxon>Bacteria</taxon>
        <taxon>Pseudomonadati</taxon>
        <taxon>Pseudomonadota</taxon>
        <taxon>Betaproteobacteria</taxon>
        <taxon>Neisseriales</taxon>
        <taxon>Chitinibacteraceae</taxon>
        <taxon>Chitinilyticum</taxon>
    </lineage>
</organism>
<dbReference type="EMBL" id="JADFUA010000001">
    <property type="protein sequence ID" value="MBE9607958.1"/>
    <property type="molecule type" value="Genomic_DNA"/>
</dbReference>
<keyword evidence="1" id="KW-0472">Membrane</keyword>
<dbReference type="SUPFAM" id="SSF48317">
    <property type="entry name" value="Acid phosphatase/Vanadium-dependent haloperoxidase"/>
    <property type="match status" value="1"/>
</dbReference>
<feature type="transmembrane region" description="Helical" evidence="1">
    <location>
        <begin position="66"/>
        <end position="86"/>
    </location>
</feature>
<evidence type="ECO:0000313" key="4">
    <source>
        <dbReference type="Proteomes" id="UP000604481"/>
    </source>
</evidence>
<evidence type="ECO:0000259" key="2">
    <source>
        <dbReference type="Pfam" id="PF01569"/>
    </source>
</evidence>
<dbReference type="CDD" id="cd03396">
    <property type="entry name" value="PAP2_like_6"/>
    <property type="match status" value="1"/>
</dbReference>
<evidence type="ECO:0000313" key="3">
    <source>
        <dbReference type="EMBL" id="MBE9607958.1"/>
    </source>
</evidence>
<dbReference type="Pfam" id="PF01569">
    <property type="entry name" value="PAP2"/>
    <property type="match status" value="1"/>
</dbReference>
<reference evidence="3 4" key="1">
    <citation type="submission" date="2020-10" db="EMBL/GenBank/DDBJ databases">
        <title>The genome sequence of Chitinilyticum litopenaei 4Y14.</title>
        <authorList>
            <person name="Liu Y."/>
        </authorList>
    </citation>
    <scope>NUCLEOTIDE SEQUENCE [LARGE SCALE GENOMIC DNA]</scope>
    <source>
        <strain evidence="3 4">4Y14</strain>
    </source>
</reference>
<feature type="domain" description="Phosphatidic acid phosphatase type 2/haloperoxidase" evidence="2">
    <location>
        <begin position="100"/>
        <end position="226"/>
    </location>
</feature>
<accession>A0A8J7FYB7</accession>
<name>A0A8J7FYB7_9NEIS</name>
<feature type="transmembrane region" description="Helical" evidence="1">
    <location>
        <begin position="98"/>
        <end position="116"/>
    </location>
</feature>
<evidence type="ECO:0000256" key="1">
    <source>
        <dbReference type="SAM" id="Phobius"/>
    </source>
</evidence>
<feature type="transmembrane region" description="Helical" evidence="1">
    <location>
        <begin position="209"/>
        <end position="229"/>
    </location>
</feature>
<dbReference type="InterPro" id="IPR036938">
    <property type="entry name" value="PAP2/HPO_sf"/>
</dbReference>
<sequence>MPHAALTRGQFLRWQAGGLCVAAVLLVLVNYATDWDVRLTDYYYDFAQQRFPWRDAWLTAELGHHWFKLLFQILGVALVVGSIWQIRKHKTTGIAGKRGLVIGLSVILVPGIIATLKHFSSLHCPWEIDRWGGHAPLLRLFDALPSGTSPGQCFPAGHATSALWLLGLIACWLPDRPRRALAMTPLLLAPGMMLGWLQQMRGAHLLSHTLWSVWLSWAIVAALSAWLLFPSTIKETHHEPHQDLGSAGAHPALESGAVRAGQFSQ</sequence>
<feature type="transmembrane region" description="Helical" evidence="1">
    <location>
        <begin position="180"/>
        <end position="197"/>
    </location>
</feature>
<dbReference type="InterPro" id="IPR000326">
    <property type="entry name" value="PAP2/HPO"/>
</dbReference>
<feature type="transmembrane region" description="Helical" evidence="1">
    <location>
        <begin position="12"/>
        <end position="32"/>
    </location>
</feature>
<dbReference type="RefSeq" id="WP_194114465.1">
    <property type="nucleotide sequence ID" value="NZ_JADFUA010000001.1"/>
</dbReference>
<protein>
    <submittedName>
        <fullName evidence="3">Phosphatase PAP2 family protein</fullName>
    </submittedName>
</protein>
<keyword evidence="1" id="KW-1133">Transmembrane helix</keyword>
<gene>
    <name evidence="3" type="ORF">INR99_01225</name>
</gene>
<keyword evidence="1" id="KW-0812">Transmembrane</keyword>
<comment type="caution">
    <text evidence="3">The sequence shown here is derived from an EMBL/GenBank/DDBJ whole genome shotgun (WGS) entry which is preliminary data.</text>
</comment>
<proteinExistence type="predicted"/>
<keyword evidence="4" id="KW-1185">Reference proteome</keyword>